<dbReference type="Pfam" id="PF00497">
    <property type="entry name" value="SBP_bac_3"/>
    <property type="match status" value="1"/>
</dbReference>
<dbReference type="InterPro" id="IPR018313">
    <property type="entry name" value="SBP_3_CS"/>
</dbReference>
<reference evidence="5 6" key="1">
    <citation type="submission" date="2017-05" db="EMBL/GenBank/DDBJ databases">
        <authorList>
            <person name="Song R."/>
            <person name="Chenine A.L."/>
            <person name="Ruprecht R.M."/>
        </authorList>
    </citation>
    <scope>NUCLEOTIDE SEQUENCE [LARGE SCALE GENOMIC DNA]</scope>
    <source>
        <strain evidence="5 6">CECT 8663</strain>
    </source>
</reference>
<evidence type="ECO:0000256" key="2">
    <source>
        <dbReference type="ARBA" id="ARBA00022729"/>
    </source>
</evidence>
<evidence type="ECO:0000259" key="4">
    <source>
        <dbReference type="Pfam" id="PF00497"/>
    </source>
</evidence>
<keyword evidence="2 3" id="KW-0732">Signal</keyword>
<evidence type="ECO:0000313" key="6">
    <source>
        <dbReference type="Proteomes" id="UP000220836"/>
    </source>
</evidence>
<protein>
    <submittedName>
        <fullName evidence="5">Bacterial extracellular solute-binding proteins, family 3</fullName>
    </submittedName>
</protein>
<sequence length="316" mass="34635">MVGHINLMHGISKSFEKLLRVPQALCLTLALLPAPGHAADPCADHVPQPKPQNASRDIVGDDLDKIVEQGFVTFALYEDYPPYSWEDKGKARGIDVDVAALVADFIGVEPRFHFVSASENLEADLRHNLWQGPIVGGAVSNVMMRVPYDSAFRCRVEQVVFPGQYHEESIAIAYSTKAYPDDEKPVPAYFRFDTVSVENDSIADFYLTRLGGGQVAKGVRRFPDMAAAMEALNSGDVMAAMGPLSQLEFYAGDGVEIHQLPLPGFARSKWVLGTGVHFSYRPLAYTVGDAISAGLADGRIESIYQSYGLSFHPPQW</sequence>
<proteinExistence type="inferred from homology"/>
<dbReference type="Proteomes" id="UP000220836">
    <property type="component" value="Unassembled WGS sequence"/>
</dbReference>
<dbReference type="Gene3D" id="3.40.190.10">
    <property type="entry name" value="Periplasmic binding protein-like II"/>
    <property type="match status" value="2"/>
</dbReference>
<dbReference type="InterPro" id="IPR001638">
    <property type="entry name" value="Solute-binding_3/MltF_N"/>
</dbReference>
<evidence type="ECO:0000256" key="1">
    <source>
        <dbReference type="ARBA" id="ARBA00010333"/>
    </source>
</evidence>
<dbReference type="FunFam" id="3.40.190.10:FF:000806">
    <property type="entry name" value="Polar amino acid uptake family ABC transporter, periplasmic substrate-binding protein"/>
    <property type="match status" value="1"/>
</dbReference>
<dbReference type="RefSeq" id="WP_245910700.1">
    <property type="nucleotide sequence ID" value="NZ_FXYH01000001.1"/>
</dbReference>
<feature type="chain" id="PRO_5012624553" evidence="3">
    <location>
        <begin position="39"/>
        <end position="316"/>
    </location>
</feature>
<organism evidence="5 6">
    <name type="scientific">Pelagimonas varians</name>
    <dbReference type="NCBI Taxonomy" id="696760"/>
    <lineage>
        <taxon>Bacteria</taxon>
        <taxon>Pseudomonadati</taxon>
        <taxon>Pseudomonadota</taxon>
        <taxon>Alphaproteobacteria</taxon>
        <taxon>Rhodobacterales</taxon>
        <taxon>Roseobacteraceae</taxon>
        <taxon>Pelagimonas</taxon>
    </lineage>
</organism>
<comment type="similarity">
    <text evidence="1">Belongs to the bacterial solute-binding protein 3 family.</text>
</comment>
<feature type="domain" description="Solute-binding protein family 3/N-terminal" evidence="4">
    <location>
        <begin position="73"/>
        <end position="122"/>
    </location>
</feature>
<feature type="signal peptide" evidence="3">
    <location>
        <begin position="1"/>
        <end position="38"/>
    </location>
</feature>
<name>A0A238JPW3_9RHOB</name>
<dbReference type="EMBL" id="FXYH01000001">
    <property type="protein sequence ID" value="SMX32575.1"/>
    <property type="molecule type" value="Genomic_DNA"/>
</dbReference>
<accession>A0A238JPW3</accession>
<dbReference type="SUPFAM" id="SSF53850">
    <property type="entry name" value="Periplasmic binding protein-like II"/>
    <property type="match status" value="1"/>
</dbReference>
<dbReference type="PROSITE" id="PS01039">
    <property type="entry name" value="SBP_BACTERIAL_3"/>
    <property type="match status" value="1"/>
</dbReference>
<evidence type="ECO:0000313" key="5">
    <source>
        <dbReference type="EMBL" id="SMX32575.1"/>
    </source>
</evidence>
<evidence type="ECO:0000256" key="3">
    <source>
        <dbReference type="SAM" id="SignalP"/>
    </source>
</evidence>
<dbReference type="AlphaFoldDB" id="A0A238JPW3"/>
<gene>
    <name evidence="5" type="ORF">PEV8663_00063</name>
</gene>
<keyword evidence="6" id="KW-1185">Reference proteome</keyword>